<evidence type="ECO:0000313" key="11">
    <source>
        <dbReference type="Proteomes" id="UP000264605"/>
    </source>
</evidence>
<evidence type="ECO:0000256" key="7">
    <source>
        <dbReference type="ARBA" id="ARBA00022989"/>
    </source>
</evidence>
<evidence type="ECO:0000256" key="9">
    <source>
        <dbReference type="SAM" id="Phobius"/>
    </source>
</evidence>
<dbReference type="Proteomes" id="UP000264605">
    <property type="component" value="Chromosome"/>
</dbReference>
<proteinExistence type="inferred from homology"/>
<dbReference type="PANTHER" id="PTHR34308">
    <property type="entry name" value="COBALAMIN BIOSYNTHESIS PROTEIN CBIB"/>
    <property type="match status" value="1"/>
</dbReference>
<feature type="transmembrane region" description="Helical" evidence="9">
    <location>
        <begin position="158"/>
        <end position="180"/>
    </location>
</feature>
<evidence type="ECO:0000256" key="8">
    <source>
        <dbReference type="ARBA" id="ARBA00023136"/>
    </source>
</evidence>
<dbReference type="RefSeq" id="WP_075593839.1">
    <property type="nucleotide sequence ID" value="NZ_CP032090.1"/>
</dbReference>
<reference evidence="10 11" key="1">
    <citation type="submission" date="2018-08" db="EMBL/GenBank/DDBJ databases">
        <title>Draft genome sequence of Pseudoalteromonas donghaensis HJ51.</title>
        <authorList>
            <person name="Oh J."/>
            <person name="Roh D."/>
        </authorList>
    </citation>
    <scope>NUCLEOTIDE SEQUENCE [LARGE SCALE GENOMIC DNA]</scope>
    <source>
        <strain evidence="10 11">HJ51</strain>
    </source>
</reference>
<dbReference type="GO" id="GO:0009236">
    <property type="term" value="P:cobalamin biosynthetic process"/>
    <property type="evidence" value="ECO:0007669"/>
    <property type="project" value="UniProtKB-KW"/>
</dbReference>
<comment type="subcellular location">
    <subcellularLocation>
        <location evidence="1">Cell membrane</location>
        <topology evidence="1">Multi-pass membrane protein</topology>
    </subcellularLocation>
</comment>
<evidence type="ECO:0000256" key="2">
    <source>
        <dbReference type="ARBA" id="ARBA00004953"/>
    </source>
</evidence>
<sequence length="317" mass="36079">MITHFVQTHLDIIVFFIALLAERFFPLVSWYHPNTFLSIIFAALGERLYNRSNPTSYQYLASTLAFTLTVLVIVVLVVLFLEFAFYPELLNGLILYLLLSSRLQEKKSLRIARLIKQNQKAIAKELLSSLVARDVSRLSSPGICKATMESLVLQSARHYFAVIFFYLIGGPISAIVYRLLTLIHQSWRKKQQPNSPFLKPIAKLLFVLEWLPTRLVAITIAATNASKHSIHYIKYYGRHFYQTNTGWLLSVTSAALHVQLGGPALYQGERYNKMRVGTERLPTADDIPVLINRLNQAKAFWLLSIVAIEIATLLLVN</sequence>
<organism evidence="10 11">
    <name type="scientific">Pseudoalteromonas lipolytica</name>
    <dbReference type="NCBI Taxonomy" id="570156"/>
    <lineage>
        <taxon>Bacteria</taxon>
        <taxon>Pseudomonadati</taxon>
        <taxon>Pseudomonadota</taxon>
        <taxon>Gammaproteobacteria</taxon>
        <taxon>Alteromonadales</taxon>
        <taxon>Pseudoalteromonadaceae</taxon>
        <taxon>Pseudoalteromonas</taxon>
    </lineage>
</organism>
<dbReference type="PANTHER" id="PTHR34308:SF1">
    <property type="entry name" value="COBALAMIN BIOSYNTHESIS PROTEIN CBIB"/>
    <property type="match status" value="1"/>
</dbReference>
<keyword evidence="7 9" id="KW-1133">Transmembrane helix</keyword>
<dbReference type="GeneID" id="99504675"/>
<feature type="transmembrane region" description="Helical" evidence="9">
    <location>
        <begin position="299"/>
        <end position="316"/>
    </location>
</feature>
<evidence type="ECO:0000256" key="4">
    <source>
        <dbReference type="ARBA" id="ARBA00022475"/>
    </source>
</evidence>
<comment type="pathway">
    <text evidence="2">Cofactor biosynthesis; adenosylcobalamin biosynthesis.</text>
</comment>
<feature type="transmembrane region" description="Helical" evidence="9">
    <location>
        <begin position="61"/>
        <end position="86"/>
    </location>
</feature>
<name>A0AAD0RXS2_9GAMM</name>
<evidence type="ECO:0000256" key="3">
    <source>
        <dbReference type="ARBA" id="ARBA00006263"/>
    </source>
</evidence>
<dbReference type="GO" id="GO:0005886">
    <property type="term" value="C:plasma membrane"/>
    <property type="evidence" value="ECO:0007669"/>
    <property type="project" value="UniProtKB-SubCell"/>
</dbReference>
<keyword evidence="8 9" id="KW-0472">Membrane</keyword>
<comment type="similarity">
    <text evidence="3">Belongs to the CobD/CbiB family.</text>
</comment>
<dbReference type="KEGG" id="pdj:D0907_04320"/>
<dbReference type="Pfam" id="PF03186">
    <property type="entry name" value="CobD_Cbib"/>
    <property type="match status" value="1"/>
</dbReference>
<keyword evidence="4" id="KW-1003">Cell membrane</keyword>
<evidence type="ECO:0000313" key="10">
    <source>
        <dbReference type="EMBL" id="AXV64563.1"/>
    </source>
</evidence>
<evidence type="ECO:0000256" key="5">
    <source>
        <dbReference type="ARBA" id="ARBA00022573"/>
    </source>
</evidence>
<keyword evidence="5" id="KW-0169">Cobalamin biosynthesis</keyword>
<gene>
    <name evidence="10" type="ORF">D0907_04320</name>
</gene>
<accession>A0AAD0RXS2</accession>
<dbReference type="AlphaFoldDB" id="A0AAD0RXS2"/>
<keyword evidence="6 9" id="KW-0812">Transmembrane</keyword>
<dbReference type="GO" id="GO:0048472">
    <property type="term" value="F:threonine-phosphate decarboxylase activity"/>
    <property type="evidence" value="ECO:0007669"/>
    <property type="project" value="InterPro"/>
</dbReference>
<protein>
    <submittedName>
        <fullName evidence="10">Cobalamin biosynthesis protein</fullName>
    </submittedName>
</protein>
<evidence type="ECO:0000256" key="1">
    <source>
        <dbReference type="ARBA" id="ARBA00004651"/>
    </source>
</evidence>
<dbReference type="EMBL" id="CP032090">
    <property type="protein sequence ID" value="AXV64563.1"/>
    <property type="molecule type" value="Genomic_DNA"/>
</dbReference>
<dbReference type="InterPro" id="IPR004485">
    <property type="entry name" value="Cobalamin_biosynth_CobD/CbiB"/>
</dbReference>
<evidence type="ECO:0000256" key="6">
    <source>
        <dbReference type="ARBA" id="ARBA00022692"/>
    </source>
</evidence>